<protein>
    <submittedName>
        <fullName evidence="2">Uncharacterized protein</fullName>
    </submittedName>
</protein>
<comment type="caution">
    <text evidence="2">The sequence shown here is derived from an EMBL/GenBank/DDBJ whole genome shotgun (WGS) entry which is preliminary data.</text>
</comment>
<dbReference type="EMBL" id="JAUIRO010000005">
    <property type="protein sequence ID" value="KAK0712937.1"/>
    <property type="molecule type" value="Genomic_DNA"/>
</dbReference>
<name>A0AA40ABT7_9PEZI</name>
<feature type="chain" id="PRO_5041398164" evidence="1">
    <location>
        <begin position="23"/>
        <end position="112"/>
    </location>
</feature>
<reference evidence="2" key="1">
    <citation type="submission" date="2023-06" db="EMBL/GenBank/DDBJ databases">
        <title>Genome-scale phylogeny and comparative genomics of the fungal order Sordariales.</title>
        <authorList>
            <consortium name="Lawrence Berkeley National Laboratory"/>
            <person name="Hensen N."/>
            <person name="Bonometti L."/>
            <person name="Westerberg I."/>
            <person name="Brannstrom I.O."/>
            <person name="Guillou S."/>
            <person name="Cros-Aarteil S."/>
            <person name="Calhoun S."/>
            <person name="Haridas S."/>
            <person name="Kuo A."/>
            <person name="Mondo S."/>
            <person name="Pangilinan J."/>
            <person name="Riley R."/>
            <person name="LaButti K."/>
            <person name="Andreopoulos B."/>
            <person name="Lipzen A."/>
            <person name="Chen C."/>
            <person name="Yanf M."/>
            <person name="Daum C."/>
            <person name="Ng V."/>
            <person name="Clum A."/>
            <person name="Steindorff A."/>
            <person name="Ohm R."/>
            <person name="Martin F."/>
            <person name="Silar P."/>
            <person name="Natvig D."/>
            <person name="Lalanne C."/>
            <person name="Gautier V."/>
            <person name="Ament-velasquez S.L."/>
            <person name="Kruys A."/>
            <person name="Hutchinson M.I."/>
            <person name="Powell A.J."/>
            <person name="Barry K."/>
            <person name="Miller A.N."/>
            <person name="Grigoriev I.V."/>
            <person name="Debuchy R."/>
            <person name="Gladieux P."/>
            <person name="Thoren M.H."/>
            <person name="Johannesson H."/>
        </authorList>
    </citation>
    <scope>NUCLEOTIDE SEQUENCE</scope>
    <source>
        <strain evidence="2">SMH2392-1A</strain>
    </source>
</reference>
<dbReference type="GeneID" id="85317816"/>
<dbReference type="Proteomes" id="UP001172101">
    <property type="component" value="Unassembled WGS sequence"/>
</dbReference>
<evidence type="ECO:0000313" key="2">
    <source>
        <dbReference type="EMBL" id="KAK0712937.1"/>
    </source>
</evidence>
<evidence type="ECO:0000256" key="1">
    <source>
        <dbReference type="SAM" id="SignalP"/>
    </source>
</evidence>
<dbReference type="AlphaFoldDB" id="A0AA40ABT7"/>
<evidence type="ECO:0000313" key="3">
    <source>
        <dbReference type="Proteomes" id="UP001172101"/>
    </source>
</evidence>
<dbReference type="RefSeq" id="XP_060294260.1">
    <property type="nucleotide sequence ID" value="XM_060434546.1"/>
</dbReference>
<keyword evidence="3" id="KW-1185">Reference proteome</keyword>
<organism evidence="2 3">
    <name type="scientific">Lasiosphaeria miniovina</name>
    <dbReference type="NCBI Taxonomy" id="1954250"/>
    <lineage>
        <taxon>Eukaryota</taxon>
        <taxon>Fungi</taxon>
        <taxon>Dikarya</taxon>
        <taxon>Ascomycota</taxon>
        <taxon>Pezizomycotina</taxon>
        <taxon>Sordariomycetes</taxon>
        <taxon>Sordariomycetidae</taxon>
        <taxon>Sordariales</taxon>
        <taxon>Lasiosphaeriaceae</taxon>
        <taxon>Lasiosphaeria</taxon>
    </lineage>
</organism>
<keyword evidence="1" id="KW-0732">Signal</keyword>
<sequence>MTLLIRIVFGLVSALGLEATHSFEYKRYCLIWGLSLLYSAMLPDEFIRRRLDRKNVLAINDLRLLWEEVLYSEGGRILVFQEVETSVRQIFNREEENAYLSLVSSSNWSGAR</sequence>
<feature type="signal peptide" evidence="1">
    <location>
        <begin position="1"/>
        <end position="22"/>
    </location>
</feature>
<gene>
    <name evidence="2" type="ORF">B0T26DRAFT_349219</name>
</gene>
<accession>A0AA40ABT7</accession>
<proteinExistence type="predicted"/>